<dbReference type="InterPro" id="IPR030381">
    <property type="entry name" value="G_DYNAMIN_dom"/>
</dbReference>
<comment type="similarity">
    <text evidence="3">Belongs to the TRAFAC class dynamin-like GTPase superfamily. Dynamin/Fzo/YdjA family.</text>
</comment>
<dbReference type="GO" id="GO:0005525">
    <property type="term" value="F:GTP binding"/>
    <property type="evidence" value="ECO:0007669"/>
    <property type="project" value="UniProtKB-KW"/>
</dbReference>
<name>A0A7J5ZWF0_AMEME</name>
<dbReference type="GO" id="GO:0031623">
    <property type="term" value="P:receptor internalization"/>
    <property type="evidence" value="ECO:0007669"/>
    <property type="project" value="TreeGrafter"/>
</dbReference>
<dbReference type="SMART" id="SM00053">
    <property type="entry name" value="DYNc"/>
    <property type="match status" value="1"/>
</dbReference>
<keyword evidence="1 3" id="KW-0547">Nucleotide-binding</keyword>
<comment type="caution">
    <text evidence="5">The sequence shown here is derived from an EMBL/GenBank/DDBJ whole genome shotgun (WGS) entry which is preliminary data.</text>
</comment>
<dbReference type="GO" id="GO:0098793">
    <property type="term" value="C:presynapse"/>
    <property type="evidence" value="ECO:0007669"/>
    <property type="project" value="GOC"/>
</dbReference>
<dbReference type="Gene3D" id="3.40.50.300">
    <property type="entry name" value="P-loop containing nucleotide triphosphate hydrolases"/>
    <property type="match status" value="1"/>
</dbReference>
<dbReference type="EMBL" id="JAAGNN010000021">
    <property type="protein sequence ID" value="KAF4074955.1"/>
    <property type="molecule type" value="Genomic_DNA"/>
</dbReference>
<dbReference type="InterPro" id="IPR045063">
    <property type="entry name" value="Dynamin_N"/>
</dbReference>
<dbReference type="PANTHER" id="PTHR11566">
    <property type="entry name" value="DYNAMIN"/>
    <property type="match status" value="1"/>
</dbReference>
<dbReference type="Proteomes" id="UP000593565">
    <property type="component" value="Unassembled WGS sequence"/>
</dbReference>
<evidence type="ECO:0000313" key="5">
    <source>
        <dbReference type="EMBL" id="KAF4074955.1"/>
    </source>
</evidence>
<keyword evidence="2 3" id="KW-0342">GTP-binding</keyword>
<dbReference type="PRINTS" id="PR00195">
    <property type="entry name" value="DYNAMIN"/>
</dbReference>
<dbReference type="GO" id="GO:0008017">
    <property type="term" value="F:microtubule binding"/>
    <property type="evidence" value="ECO:0007669"/>
    <property type="project" value="TreeGrafter"/>
</dbReference>
<dbReference type="GO" id="GO:0005634">
    <property type="term" value="C:nucleus"/>
    <property type="evidence" value="ECO:0007669"/>
    <property type="project" value="TreeGrafter"/>
</dbReference>
<evidence type="ECO:0000256" key="2">
    <source>
        <dbReference type="ARBA" id="ARBA00023134"/>
    </source>
</evidence>
<feature type="domain" description="Dynamin-type G" evidence="4">
    <location>
        <begin position="29"/>
        <end position="110"/>
    </location>
</feature>
<feature type="non-terminal residue" evidence="5">
    <location>
        <position position="110"/>
    </location>
</feature>
<dbReference type="PROSITE" id="PS51718">
    <property type="entry name" value="G_DYNAMIN_2"/>
    <property type="match status" value="1"/>
</dbReference>
<dbReference type="AlphaFoldDB" id="A0A7J5ZWF0"/>
<organism evidence="5 6">
    <name type="scientific">Ameiurus melas</name>
    <name type="common">Black bullhead</name>
    <name type="synonym">Silurus melas</name>
    <dbReference type="NCBI Taxonomy" id="219545"/>
    <lineage>
        <taxon>Eukaryota</taxon>
        <taxon>Metazoa</taxon>
        <taxon>Chordata</taxon>
        <taxon>Craniata</taxon>
        <taxon>Vertebrata</taxon>
        <taxon>Euteleostomi</taxon>
        <taxon>Actinopterygii</taxon>
        <taxon>Neopterygii</taxon>
        <taxon>Teleostei</taxon>
        <taxon>Ostariophysi</taxon>
        <taxon>Siluriformes</taxon>
        <taxon>Ictaluridae</taxon>
        <taxon>Ameiurus</taxon>
    </lineage>
</organism>
<dbReference type="Pfam" id="PF00350">
    <property type="entry name" value="Dynamin_N"/>
    <property type="match status" value="1"/>
</dbReference>
<evidence type="ECO:0000256" key="3">
    <source>
        <dbReference type="RuleBase" id="RU003932"/>
    </source>
</evidence>
<dbReference type="InterPro" id="IPR027417">
    <property type="entry name" value="P-loop_NTPase"/>
</dbReference>
<dbReference type="SUPFAM" id="SSF52540">
    <property type="entry name" value="P-loop containing nucleoside triphosphate hydrolases"/>
    <property type="match status" value="1"/>
</dbReference>
<evidence type="ECO:0000256" key="1">
    <source>
        <dbReference type="ARBA" id="ARBA00022741"/>
    </source>
</evidence>
<dbReference type="GO" id="GO:0005886">
    <property type="term" value="C:plasma membrane"/>
    <property type="evidence" value="ECO:0007669"/>
    <property type="project" value="TreeGrafter"/>
</dbReference>
<gene>
    <name evidence="5" type="ORF">AMELA_G00229230</name>
</gene>
<dbReference type="GO" id="GO:0005874">
    <property type="term" value="C:microtubule"/>
    <property type="evidence" value="ECO:0007669"/>
    <property type="project" value="TreeGrafter"/>
</dbReference>
<dbReference type="GO" id="GO:0005737">
    <property type="term" value="C:cytoplasm"/>
    <property type="evidence" value="ECO:0007669"/>
    <property type="project" value="TreeGrafter"/>
</dbReference>
<dbReference type="GO" id="GO:0003924">
    <property type="term" value="F:GTPase activity"/>
    <property type="evidence" value="ECO:0007669"/>
    <property type="project" value="InterPro"/>
</dbReference>
<dbReference type="InterPro" id="IPR019762">
    <property type="entry name" value="Dynamin_GTPase_CS"/>
</dbReference>
<protein>
    <recommendedName>
        <fullName evidence="4">Dynamin-type G domain-containing protein</fullName>
    </recommendedName>
</protein>
<sequence>MSLSEQYEKKVRPYLDLIDSLRVFGVGKDLALPAIVVIGDRSSGKSSVLEALSGVALPRGSDIVTRCPLELKMKKSRQKDFWHGKIKYKDIVRDITDPTDVESSIRKGND</sequence>
<evidence type="ECO:0000313" key="6">
    <source>
        <dbReference type="Proteomes" id="UP000593565"/>
    </source>
</evidence>
<dbReference type="PROSITE" id="PS00410">
    <property type="entry name" value="G_DYNAMIN_1"/>
    <property type="match status" value="1"/>
</dbReference>
<dbReference type="GO" id="GO:0051607">
    <property type="term" value="P:defense response to virus"/>
    <property type="evidence" value="ECO:0007669"/>
    <property type="project" value="TreeGrafter"/>
</dbReference>
<reference evidence="5 6" key="1">
    <citation type="submission" date="2020-02" db="EMBL/GenBank/DDBJ databases">
        <title>A chromosome-scale genome assembly of the black bullhead catfish (Ameiurus melas).</title>
        <authorList>
            <person name="Wen M."/>
            <person name="Zham M."/>
            <person name="Cabau C."/>
            <person name="Klopp C."/>
            <person name="Donnadieu C."/>
            <person name="Roques C."/>
            <person name="Bouchez O."/>
            <person name="Lampietro C."/>
            <person name="Jouanno E."/>
            <person name="Herpin A."/>
            <person name="Louis A."/>
            <person name="Berthelot C."/>
            <person name="Parey E."/>
            <person name="Roest-Crollius H."/>
            <person name="Braasch I."/>
            <person name="Postlethwait J."/>
            <person name="Robinson-Rechavi M."/>
            <person name="Echchiki A."/>
            <person name="Begum T."/>
            <person name="Montfort J."/>
            <person name="Schartl M."/>
            <person name="Bobe J."/>
            <person name="Guiguen Y."/>
        </authorList>
    </citation>
    <scope>NUCLEOTIDE SEQUENCE [LARGE SCALE GENOMIC DNA]</scope>
    <source>
        <strain evidence="5">M_S1</strain>
        <tissue evidence="5">Blood</tissue>
    </source>
</reference>
<dbReference type="GO" id="GO:0016185">
    <property type="term" value="P:synaptic vesicle budding from presynaptic endocytic zone membrane"/>
    <property type="evidence" value="ECO:0007669"/>
    <property type="project" value="TreeGrafter"/>
</dbReference>
<accession>A0A7J5ZWF0</accession>
<dbReference type="InterPro" id="IPR022812">
    <property type="entry name" value="Dynamin"/>
</dbReference>
<evidence type="ECO:0000259" key="4">
    <source>
        <dbReference type="PROSITE" id="PS51718"/>
    </source>
</evidence>
<dbReference type="InterPro" id="IPR001401">
    <property type="entry name" value="Dynamin_GTPase"/>
</dbReference>
<keyword evidence="6" id="KW-1185">Reference proteome</keyword>
<dbReference type="PANTHER" id="PTHR11566:SF231">
    <property type="entry name" value="INTERFERON-INDUCED GTP-BINDING PROTEIN MX"/>
    <property type="match status" value="1"/>
</dbReference>
<proteinExistence type="inferred from homology"/>